<name>A0A8J2NR92_9HEXA</name>
<protein>
    <submittedName>
        <fullName evidence="1">Uncharacterized protein</fullName>
    </submittedName>
</protein>
<sequence length="16" mass="1734">RISLIGLHGRINGAQE</sequence>
<gene>
    <name evidence="1" type="ORF">AFUS01_LOCUS11907</name>
</gene>
<keyword evidence="2" id="KW-1185">Reference proteome</keyword>
<evidence type="ECO:0000313" key="2">
    <source>
        <dbReference type="Proteomes" id="UP000708208"/>
    </source>
</evidence>
<feature type="non-terminal residue" evidence="1">
    <location>
        <position position="1"/>
    </location>
</feature>
<dbReference type="EMBL" id="CAJVCH010092447">
    <property type="protein sequence ID" value="CAG7722792.1"/>
    <property type="molecule type" value="Genomic_DNA"/>
</dbReference>
<accession>A0A8J2NR92</accession>
<comment type="caution">
    <text evidence="1">The sequence shown here is derived from an EMBL/GenBank/DDBJ whole genome shotgun (WGS) entry which is preliminary data.</text>
</comment>
<organism evidence="1 2">
    <name type="scientific">Allacma fusca</name>
    <dbReference type="NCBI Taxonomy" id="39272"/>
    <lineage>
        <taxon>Eukaryota</taxon>
        <taxon>Metazoa</taxon>
        <taxon>Ecdysozoa</taxon>
        <taxon>Arthropoda</taxon>
        <taxon>Hexapoda</taxon>
        <taxon>Collembola</taxon>
        <taxon>Symphypleona</taxon>
        <taxon>Sminthuridae</taxon>
        <taxon>Allacma</taxon>
    </lineage>
</organism>
<dbReference type="Proteomes" id="UP000708208">
    <property type="component" value="Unassembled WGS sequence"/>
</dbReference>
<dbReference type="AlphaFoldDB" id="A0A8J2NR92"/>
<proteinExistence type="predicted"/>
<evidence type="ECO:0000313" key="1">
    <source>
        <dbReference type="EMBL" id="CAG7722792.1"/>
    </source>
</evidence>
<reference evidence="1" key="1">
    <citation type="submission" date="2021-06" db="EMBL/GenBank/DDBJ databases">
        <authorList>
            <person name="Hodson N. C."/>
            <person name="Mongue J. A."/>
            <person name="Jaron S. K."/>
        </authorList>
    </citation>
    <scope>NUCLEOTIDE SEQUENCE</scope>
</reference>